<organism evidence="2 3">
    <name type="scientific">Henosepilachna vigintioctopunctata</name>
    <dbReference type="NCBI Taxonomy" id="420089"/>
    <lineage>
        <taxon>Eukaryota</taxon>
        <taxon>Metazoa</taxon>
        <taxon>Ecdysozoa</taxon>
        <taxon>Arthropoda</taxon>
        <taxon>Hexapoda</taxon>
        <taxon>Insecta</taxon>
        <taxon>Pterygota</taxon>
        <taxon>Neoptera</taxon>
        <taxon>Endopterygota</taxon>
        <taxon>Coleoptera</taxon>
        <taxon>Polyphaga</taxon>
        <taxon>Cucujiformia</taxon>
        <taxon>Coccinelloidea</taxon>
        <taxon>Coccinellidae</taxon>
        <taxon>Epilachninae</taxon>
        <taxon>Epilachnini</taxon>
        <taxon>Henosepilachna</taxon>
    </lineage>
</organism>
<reference evidence="2 3" key="1">
    <citation type="submission" date="2023-03" db="EMBL/GenBank/DDBJ databases">
        <title>Genome insight into feeding habits of ladybird beetles.</title>
        <authorList>
            <person name="Li H.-S."/>
            <person name="Huang Y.-H."/>
            <person name="Pang H."/>
        </authorList>
    </citation>
    <scope>NUCLEOTIDE SEQUENCE [LARGE SCALE GENOMIC DNA]</scope>
    <source>
        <strain evidence="2">SYSU_2023b</strain>
        <tissue evidence="2">Whole body</tissue>
    </source>
</reference>
<proteinExistence type="predicted"/>
<evidence type="ECO:0000256" key="1">
    <source>
        <dbReference type="SAM" id="MobiDB-lite"/>
    </source>
</evidence>
<accession>A0AAW1UWS4</accession>
<gene>
    <name evidence="2" type="ORF">WA026_009194</name>
</gene>
<evidence type="ECO:0000313" key="3">
    <source>
        <dbReference type="Proteomes" id="UP001431783"/>
    </source>
</evidence>
<feature type="compositionally biased region" description="Polar residues" evidence="1">
    <location>
        <begin position="106"/>
        <end position="124"/>
    </location>
</feature>
<comment type="caution">
    <text evidence="2">The sequence shown here is derived from an EMBL/GenBank/DDBJ whole genome shotgun (WGS) entry which is preliminary data.</text>
</comment>
<feature type="compositionally biased region" description="Basic and acidic residues" evidence="1">
    <location>
        <begin position="51"/>
        <end position="61"/>
    </location>
</feature>
<feature type="region of interest" description="Disordered" evidence="1">
    <location>
        <begin position="42"/>
        <end position="61"/>
    </location>
</feature>
<feature type="region of interest" description="Disordered" evidence="1">
    <location>
        <begin position="75"/>
        <end position="124"/>
    </location>
</feature>
<dbReference type="AlphaFoldDB" id="A0AAW1UWS4"/>
<dbReference type="Proteomes" id="UP001431783">
    <property type="component" value="Unassembled WGS sequence"/>
</dbReference>
<feature type="compositionally biased region" description="Basic residues" evidence="1">
    <location>
        <begin position="90"/>
        <end position="101"/>
    </location>
</feature>
<evidence type="ECO:0000313" key="2">
    <source>
        <dbReference type="EMBL" id="KAK9884958.1"/>
    </source>
</evidence>
<keyword evidence="3" id="KW-1185">Reference proteome</keyword>
<name>A0AAW1UWS4_9CUCU</name>
<sequence length="124" mass="14347">MDMAPTDNSPSENLVKISKMIDHLQFLVPFRLMEAHIRTKISSRNRLPSVGRREQRKRDPQMKIRIVLLGCQKERLTSNDLEKNGSQRNRGARKRVTTNKKIRPDGQSSQTHCTPPRTTKNLDD</sequence>
<feature type="compositionally biased region" description="Basic and acidic residues" evidence="1">
    <location>
        <begin position="75"/>
        <end position="85"/>
    </location>
</feature>
<dbReference type="EMBL" id="JARQZJ010000094">
    <property type="protein sequence ID" value="KAK9884958.1"/>
    <property type="molecule type" value="Genomic_DNA"/>
</dbReference>
<protein>
    <submittedName>
        <fullName evidence="2">Uncharacterized protein</fullName>
    </submittedName>
</protein>